<keyword evidence="4" id="KW-0946">Virion</keyword>
<keyword evidence="9" id="KW-1185">Reference proteome</keyword>
<evidence type="ECO:0000256" key="7">
    <source>
        <dbReference type="ARBA" id="ARBA00023311"/>
    </source>
</evidence>
<evidence type="ECO:0000256" key="5">
    <source>
        <dbReference type="ARBA" id="ARBA00022870"/>
    </source>
</evidence>
<dbReference type="GO" id="GO:0019031">
    <property type="term" value="C:viral envelope"/>
    <property type="evidence" value="ECO:0007669"/>
    <property type="project" value="InterPro"/>
</dbReference>
<protein>
    <recommendedName>
        <fullName evidence="3">Matrix protein</fullName>
    </recommendedName>
</protein>
<evidence type="ECO:0000313" key="8">
    <source>
        <dbReference type="EMBL" id="QEA08642.1"/>
    </source>
</evidence>
<sequence>MLSLFKKKGSKASVGLYDSRSEYGEVDPMLVWGTAPPSYWEDYEDLDEKKEKGESLVTKSYLVSAQLEVSANQSVEKTNDMLKILDIMVDEYDGSYLCKPLIISTYLTIGTHLRKIGGGGKNNYRYGNGFTEVIEITGEPDIHPKELEVKYNKYLSTTHKGDNVSISYQFSCKKSKRKGKNIMDAYSLELANGASPPDLKDIIEFYEIKIKKDSHGILGFCNAHSK</sequence>
<evidence type="ECO:0000256" key="3">
    <source>
        <dbReference type="ARBA" id="ARBA00017678"/>
    </source>
</evidence>
<dbReference type="InterPro" id="IPR009397">
    <property type="entry name" value="Vesiculo_matrix"/>
</dbReference>
<dbReference type="EMBL" id="MH507505">
    <property type="protein sequence ID" value="QEA08642.1"/>
    <property type="molecule type" value="Genomic_RNA"/>
</dbReference>
<evidence type="ECO:0000256" key="6">
    <source>
        <dbReference type="ARBA" id="ARBA00023136"/>
    </source>
</evidence>
<dbReference type="GeneID" id="80535935"/>
<evidence type="ECO:0000313" key="9">
    <source>
        <dbReference type="Proteomes" id="UP000676181"/>
    </source>
</evidence>
<keyword evidence="5" id="KW-1043">Host membrane</keyword>
<dbReference type="GO" id="GO:0033645">
    <property type="term" value="C:host cell endomembrane system"/>
    <property type="evidence" value="ECO:0007669"/>
    <property type="project" value="UniProtKB-SubCell"/>
</dbReference>
<proteinExistence type="predicted"/>
<dbReference type="GO" id="GO:0039660">
    <property type="term" value="F:structural constituent of virion"/>
    <property type="evidence" value="ECO:0007669"/>
    <property type="project" value="UniProtKB-KW"/>
</dbReference>
<evidence type="ECO:0000256" key="1">
    <source>
        <dbReference type="ARBA" id="ARBA00004328"/>
    </source>
</evidence>
<organism evidence="8 9">
    <name type="scientific">Puchong virus</name>
    <dbReference type="NCBI Taxonomy" id="1272955"/>
    <lineage>
        <taxon>Viruses</taxon>
        <taxon>Riboviria</taxon>
        <taxon>Orthornavirae</taxon>
        <taxon>Negarnaviricota</taxon>
        <taxon>Haploviricotina</taxon>
        <taxon>Monjiviricetes</taxon>
        <taxon>Mononegavirales</taxon>
        <taxon>Rhabdoviridae</taxon>
        <taxon>Alpharhabdovirinae</taxon>
        <taxon>Ephemerovirus</taxon>
        <taxon>Ephemerovirus puchong</taxon>
    </lineage>
</organism>
<comment type="subcellular location">
    <subcellularLocation>
        <location evidence="2">Host endomembrane system</location>
        <topology evidence="2">Peripheral membrane protein</topology>
    </subcellularLocation>
    <subcellularLocation>
        <location evidence="1">Virion</location>
    </subcellularLocation>
</comment>
<dbReference type="RefSeq" id="YP_010797929.1">
    <property type="nucleotide sequence ID" value="NC_076260.1"/>
</dbReference>
<dbReference type="KEGG" id="vg:80535935"/>
<evidence type="ECO:0000256" key="2">
    <source>
        <dbReference type="ARBA" id="ARBA00004531"/>
    </source>
</evidence>
<evidence type="ECO:0000256" key="4">
    <source>
        <dbReference type="ARBA" id="ARBA00022844"/>
    </source>
</evidence>
<name>A0A7D0MZ43_9RHAB</name>
<keyword evidence="6" id="KW-0472">Membrane</keyword>
<reference evidence="9" key="1">
    <citation type="journal article" date="2020" name="Vet. Res.">
        <title>Hayes Yard virus: a novel ephemerovirus isolated from a bull with severe clinical signs of bovine ephemeral fever is most closely related to Puchong virus.</title>
        <authorList>
            <person name="Blasdell K.R."/>
            <person name="Davis S.S."/>
            <person name="Voysey R."/>
            <person name="Bulach D.M."/>
            <person name="Middleton D."/>
            <person name="Williams S."/>
            <person name="Harmsen M.B."/>
            <person name="Weir R.P."/>
            <person name="Crameri S."/>
            <person name="Walsh S.J."/>
            <person name="Peck G.R."/>
            <person name="Tesh R.B."/>
            <person name="Boyle D.B."/>
            <person name="Melville L.F."/>
            <person name="Walker P.J."/>
        </authorList>
    </citation>
    <scope>NUCLEOTIDE SEQUENCE [LARGE SCALE GENOMIC DNA]</scope>
</reference>
<dbReference type="Pfam" id="PF06326">
    <property type="entry name" value="Vesiculo_matrix"/>
    <property type="match status" value="1"/>
</dbReference>
<keyword evidence="7" id="KW-0468">Viral matrix protein</keyword>
<accession>A0A7D0MZ43</accession>
<dbReference type="Proteomes" id="UP000676181">
    <property type="component" value="Segment"/>
</dbReference>